<dbReference type="InterPro" id="IPR051859">
    <property type="entry name" value="DCAF"/>
</dbReference>
<feature type="compositionally biased region" description="Acidic residues" evidence="2">
    <location>
        <begin position="570"/>
        <end position="581"/>
    </location>
</feature>
<dbReference type="AlphaFoldDB" id="A0A0X3PAK5"/>
<feature type="compositionally biased region" description="Basic and acidic residues" evidence="2">
    <location>
        <begin position="591"/>
        <end position="603"/>
    </location>
</feature>
<feature type="compositionally biased region" description="Acidic residues" evidence="2">
    <location>
        <begin position="458"/>
        <end position="474"/>
    </location>
</feature>
<dbReference type="PROSITE" id="PS50294">
    <property type="entry name" value="WD_REPEATS_REGION"/>
    <property type="match status" value="1"/>
</dbReference>
<feature type="region of interest" description="Disordered" evidence="2">
    <location>
        <begin position="515"/>
        <end position="610"/>
    </location>
</feature>
<feature type="repeat" description="WD" evidence="1">
    <location>
        <begin position="262"/>
        <end position="296"/>
    </location>
</feature>
<feature type="compositionally biased region" description="Low complexity" evidence="2">
    <location>
        <begin position="515"/>
        <end position="529"/>
    </location>
</feature>
<dbReference type="PANTHER" id="PTHR19847">
    <property type="entry name" value="DDB1- AND CUL4-ASSOCIATED FACTOR 11"/>
    <property type="match status" value="1"/>
</dbReference>
<proteinExistence type="predicted"/>
<feature type="region of interest" description="Disordered" evidence="2">
    <location>
        <begin position="443"/>
        <end position="478"/>
    </location>
</feature>
<dbReference type="PROSITE" id="PS50082">
    <property type="entry name" value="WD_REPEATS_2"/>
    <property type="match status" value="1"/>
</dbReference>
<dbReference type="GO" id="GO:0080008">
    <property type="term" value="C:Cul4-RING E3 ubiquitin ligase complex"/>
    <property type="evidence" value="ECO:0007669"/>
    <property type="project" value="TreeGrafter"/>
</dbReference>
<dbReference type="PANTHER" id="PTHR19847:SF7">
    <property type="entry name" value="DDB1- AND CUL4-ASSOCIATED FACTOR 11"/>
    <property type="match status" value="1"/>
</dbReference>
<dbReference type="SUPFAM" id="SSF50978">
    <property type="entry name" value="WD40 repeat-like"/>
    <property type="match status" value="1"/>
</dbReference>
<feature type="compositionally biased region" description="Low complexity" evidence="2">
    <location>
        <begin position="655"/>
        <end position="665"/>
    </location>
</feature>
<dbReference type="InterPro" id="IPR015943">
    <property type="entry name" value="WD40/YVTN_repeat-like_dom_sf"/>
</dbReference>
<dbReference type="Gene3D" id="2.130.10.10">
    <property type="entry name" value="YVTN repeat-like/Quinoprotein amine dehydrogenase"/>
    <property type="match status" value="2"/>
</dbReference>
<dbReference type="InterPro" id="IPR001680">
    <property type="entry name" value="WD40_rpt"/>
</dbReference>
<feature type="region of interest" description="Disordered" evidence="2">
    <location>
        <begin position="626"/>
        <end position="676"/>
    </location>
</feature>
<protein>
    <submittedName>
        <fullName evidence="3">DDB1-and CUL4-associated factor 11</fullName>
    </submittedName>
</protein>
<sequence>MAESLQKLSANSTSTARRKLRNQYTGSFSKVFIADKFTPEDQCNVITELKEAELRGRQAPDRVLSYMGQKQVPNDVLWVLDSRHDMYCGIFDATGDKFFSASQDGIVRIFDYTGRYFRLKREIICHDFGWSIVSLVQSPDQRQLAFCSLCAKLNLVNLDDETSQIRVFHLANDMGANDIFSLSFCGVDSTKLICGRNRGRLTLCNLETGTCEELDASPRPGADINAVATLDDSGDTFVAGGDDTCIRMFDARALNEGCLASFPGHVDGITYIDSKNDGRYFLSNSKDQTVRLWDVRIHCKAGGERRTKPREAWDYRIHQVPQSYNKRPPNDRQSRSVLTLTGHTVRYTLIRAKFSPAHSTGQRFAYSGSAWGDWHIWDLCTGKMVSRNFVKAVTLRDVHWHPWDTRVVTSGLNGSLTCWGYRQNQAKRKPLLFTRRTSANVTPPIITDAVGGPRTDTDDGELCGQDEDEVESMDEQSRYYQSESGRLNYRVCLNRAGFSYRFPRRRPVPAVSYTEVVSDVSSTTTTTTSSDEEDEEGEQVSTASRHRHPRRTLSSSRGAATYLEDVSFYESEDEDSEDDPDFYPYDWTVDSPEHDLYGGRDVDGGLDGDDERFLPTPLHAFYARYLESGPVDGDPPRTRSQSRRLASATSGGGRSQPRGRGTPRSNQRHRSQNNPR</sequence>
<reference evidence="3" key="1">
    <citation type="submission" date="2016-01" db="EMBL/GenBank/DDBJ databases">
        <title>Reference transcriptome for the parasite Schistocephalus solidus: insights into the molecular evolution of parasitism.</title>
        <authorList>
            <person name="Hebert F.O."/>
            <person name="Grambauer S."/>
            <person name="Barber I."/>
            <person name="Landry C.R."/>
            <person name="Aubin-Horth N."/>
        </authorList>
    </citation>
    <scope>NUCLEOTIDE SEQUENCE</scope>
</reference>
<evidence type="ECO:0000256" key="1">
    <source>
        <dbReference type="PROSITE-ProRule" id="PRU00221"/>
    </source>
</evidence>
<dbReference type="Pfam" id="PF00400">
    <property type="entry name" value="WD40"/>
    <property type="match status" value="2"/>
</dbReference>
<dbReference type="EMBL" id="GEEE01018113">
    <property type="protein sequence ID" value="JAP45112.1"/>
    <property type="molecule type" value="Transcribed_RNA"/>
</dbReference>
<keyword evidence="1" id="KW-0853">WD repeat</keyword>
<dbReference type="InterPro" id="IPR036322">
    <property type="entry name" value="WD40_repeat_dom_sf"/>
</dbReference>
<evidence type="ECO:0000256" key="2">
    <source>
        <dbReference type="SAM" id="MobiDB-lite"/>
    </source>
</evidence>
<name>A0A0X3PAK5_SCHSO</name>
<feature type="compositionally biased region" description="Basic residues" evidence="2">
    <location>
        <begin position="666"/>
        <end position="676"/>
    </location>
</feature>
<organism evidence="3">
    <name type="scientific">Schistocephalus solidus</name>
    <name type="common">Tapeworm</name>
    <dbReference type="NCBI Taxonomy" id="70667"/>
    <lineage>
        <taxon>Eukaryota</taxon>
        <taxon>Metazoa</taxon>
        <taxon>Spiralia</taxon>
        <taxon>Lophotrochozoa</taxon>
        <taxon>Platyhelminthes</taxon>
        <taxon>Cestoda</taxon>
        <taxon>Eucestoda</taxon>
        <taxon>Diphyllobothriidea</taxon>
        <taxon>Diphyllobothriidae</taxon>
        <taxon>Schistocephalus</taxon>
    </lineage>
</organism>
<dbReference type="SMART" id="SM00320">
    <property type="entry name" value="WD40"/>
    <property type="match status" value="6"/>
</dbReference>
<evidence type="ECO:0000313" key="3">
    <source>
        <dbReference type="EMBL" id="JAP45112.1"/>
    </source>
</evidence>
<accession>A0A0X3PAK5</accession>
<gene>
    <name evidence="3" type="primary">DCA11</name>
    <name evidence="3" type="ORF">TR133566</name>
</gene>
<dbReference type="GO" id="GO:0043161">
    <property type="term" value="P:proteasome-mediated ubiquitin-dependent protein catabolic process"/>
    <property type="evidence" value="ECO:0007669"/>
    <property type="project" value="TreeGrafter"/>
</dbReference>